<accession>A0A1H8AJP1</accession>
<name>A0A1H8AJP1_9HYPH</name>
<gene>
    <name evidence="2" type="ORF">SAMN04515666_1206</name>
</gene>
<dbReference type="Gene3D" id="3.10.450.50">
    <property type="match status" value="1"/>
</dbReference>
<feature type="domain" description="SnoaL-like" evidence="1">
    <location>
        <begin position="14"/>
        <end position="138"/>
    </location>
</feature>
<evidence type="ECO:0000259" key="1">
    <source>
        <dbReference type="Pfam" id="PF13577"/>
    </source>
</evidence>
<dbReference type="RefSeq" id="WP_091843625.1">
    <property type="nucleotide sequence ID" value="NZ_FOAN01000020.1"/>
</dbReference>
<dbReference type="SUPFAM" id="SSF54427">
    <property type="entry name" value="NTF2-like"/>
    <property type="match status" value="1"/>
</dbReference>
<evidence type="ECO:0000313" key="3">
    <source>
        <dbReference type="Proteomes" id="UP000199664"/>
    </source>
</evidence>
<evidence type="ECO:0000313" key="2">
    <source>
        <dbReference type="EMBL" id="SEM70940.1"/>
    </source>
</evidence>
<dbReference type="Proteomes" id="UP000199664">
    <property type="component" value="Unassembled WGS sequence"/>
</dbReference>
<sequence length="146" mass="15987">MSSAVRIVAGLSPQDRLAIEQLIQRHAWLIDHGEADKVGELFAEEGALYGIGPDEVGRKAIAEWGRQRAAMAERRSRHLQSNILIEPLAADAARGWVALTLYRHDGPGEGSATPLLIAEYADRYVKGPDGTWLFAERRLTVLFGAA</sequence>
<reference evidence="3" key="1">
    <citation type="submission" date="2016-10" db="EMBL/GenBank/DDBJ databases">
        <authorList>
            <person name="Varghese N."/>
            <person name="Submissions S."/>
        </authorList>
    </citation>
    <scope>NUCLEOTIDE SEQUENCE [LARGE SCALE GENOMIC DNA]</scope>
    <source>
        <strain evidence="3">LMG 26383,CCUG 61248,R- 45681</strain>
    </source>
</reference>
<dbReference type="InterPro" id="IPR037401">
    <property type="entry name" value="SnoaL-like"/>
</dbReference>
<keyword evidence="3" id="KW-1185">Reference proteome</keyword>
<dbReference type="EMBL" id="FOAN01000020">
    <property type="protein sequence ID" value="SEM70940.1"/>
    <property type="molecule type" value="Genomic_DNA"/>
</dbReference>
<dbReference type="CDD" id="cd00531">
    <property type="entry name" value="NTF2_like"/>
    <property type="match status" value="1"/>
</dbReference>
<dbReference type="OrthoDB" id="981191at2"/>
<dbReference type="InterPro" id="IPR032710">
    <property type="entry name" value="NTF2-like_dom_sf"/>
</dbReference>
<organism evidence="2 3">
    <name type="scientific">Bosea lupini</name>
    <dbReference type="NCBI Taxonomy" id="1036779"/>
    <lineage>
        <taxon>Bacteria</taxon>
        <taxon>Pseudomonadati</taxon>
        <taxon>Pseudomonadota</taxon>
        <taxon>Alphaproteobacteria</taxon>
        <taxon>Hyphomicrobiales</taxon>
        <taxon>Boseaceae</taxon>
        <taxon>Bosea</taxon>
    </lineage>
</organism>
<protein>
    <submittedName>
        <fullName evidence="2">SnoaL-like domain-containing protein</fullName>
    </submittedName>
</protein>
<dbReference type="STRING" id="1036779.SAMN04515666_1206"/>
<proteinExistence type="predicted"/>
<dbReference type="Pfam" id="PF13577">
    <property type="entry name" value="SnoaL_4"/>
    <property type="match status" value="1"/>
</dbReference>
<dbReference type="AlphaFoldDB" id="A0A1H8AJP1"/>